<feature type="binding site" evidence="3">
    <location>
        <position position="91"/>
    </location>
    <ligand>
        <name>GTP</name>
        <dbReference type="ChEBI" id="CHEBI:37565"/>
    </ligand>
</feature>
<dbReference type="GO" id="GO:0005525">
    <property type="term" value="F:GTP binding"/>
    <property type="evidence" value="ECO:0007669"/>
    <property type="project" value="UniProtKB-KW"/>
</dbReference>
<dbReference type="GO" id="GO:0060170">
    <property type="term" value="C:ciliary membrane"/>
    <property type="evidence" value="ECO:0007669"/>
    <property type="project" value="TreeGrafter"/>
</dbReference>
<sequence>MGLRCAKLRRCSWCASSCSCSWCCCCCSEPAATERFKVLLLGAAGSGKTQLGHLLSGEERDAADLGPTNGVRCYRCQPDAGCLLLLTEVGGSEDMQRIWPHYYASCHALIFCYELSDSYEELLVSFRLLQRCLEHRELRGKPVLLVAWRNCDGIQLYDVAHAFRLEQLANECGCPLHMCHLGHQRDVWHGLAWLQRQLHDRAPALAQRIKYDLNMQSWQRRKRTLLSNGKLAQVHRQRFRRAHRKLWPLTLVSDVTQPSPLRPRTAPAAIFTARTQQP</sequence>
<dbReference type="InterPro" id="IPR006689">
    <property type="entry name" value="Small_GTPase_ARF/SAR"/>
</dbReference>
<reference evidence="5 6" key="1">
    <citation type="journal article" date="2007" name="Nature">
        <title>Evolution of genes and genomes on the Drosophila phylogeny.</title>
        <authorList>
            <consortium name="Drosophila 12 Genomes Consortium"/>
            <person name="Clark A.G."/>
            <person name="Eisen M.B."/>
            <person name="Smith D.R."/>
            <person name="Bergman C.M."/>
            <person name="Oliver B."/>
            <person name="Markow T.A."/>
            <person name="Kaufman T.C."/>
            <person name="Kellis M."/>
            <person name="Gelbart W."/>
            <person name="Iyer V.N."/>
            <person name="Pollard D.A."/>
            <person name="Sackton T.B."/>
            <person name="Larracuente A.M."/>
            <person name="Singh N.D."/>
            <person name="Abad J.P."/>
            <person name="Abt D.N."/>
            <person name="Adryan B."/>
            <person name="Aguade M."/>
            <person name="Akashi H."/>
            <person name="Anderson W.W."/>
            <person name="Aquadro C.F."/>
            <person name="Ardell D.H."/>
            <person name="Arguello R."/>
            <person name="Artieri C.G."/>
            <person name="Barbash D.A."/>
            <person name="Barker D."/>
            <person name="Barsanti P."/>
            <person name="Batterham P."/>
            <person name="Batzoglou S."/>
            <person name="Begun D."/>
            <person name="Bhutkar A."/>
            <person name="Blanco E."/>
            <person name="Bosak S.A."/>
            <person name="Bradley R.K."/>
            <person name="Brand A.D."/>
            <person name="Brent M.R."/>
            <person name="Brooks A.N."/>
            <person name="Brown R.H."/>
            <person name="Butlin R.K."/>
            <person name="Caggese C."/>
            <person name="Calvi B.R."/>
            <person name="Bernardo de Carvalho A."/>
            <person name="Caspi A."/>
            <person name="Castrezana S."/>
            <person name="Celniker S.E."/>
            <person name="Chang J.L."/>
            <person name="Chapple C."/>
            <person name="Chatterji S."/>
            <person name="Chinwalla A."/>
            <person name="Civetta A."/>
            <person name="Clifton S.W."/>
            <person name="Comeron J.M."/>
            <person name="Costello J.C."/>
            <person name="Coyne J.A."/>
            <person name="Daub J."/>
            <person name="David R.G."/>
            <person name="Delcher A.L."/>
            <person name="Delehaunty K."/>
            <person name="Do C.B."/>
            <person name="Ebling H."/>
            <person name="Edwards K."/>
            <person name="Eickbush T."/>
            <person name="Evans J.D."/>
            <person name="Filipski A."/>
            <person name="Findeiss S."/>
            <person name="Freyhult E."/>
            <person name="Fulton L."/>
            <person name="Fulton R."/>
            <person name="Garcia A.C."/>
            <person name="Gardiner A."/>
            <person name="Garfield D.A."/>
            <person name="Garvin B.E."/>
            <person name="Gibson G."/>
            <person name="Gilbert D."/>
            <person name="Gnerre S."/>
            <person name="Godfrey J."/>
            <person name="Good R."/>
            <person name="Gotea V."/>
            <person name="Gravely B."/>
            <person name="Greenberg A.J."/>
            <person name="Griffiths-Jones S."/>
            <person name="Gross S."/>
            <person name="Guigo R."/>
            <person name="Gustafson E.A."/>
            <person name="Haerty W."/>
            <person name="Hahn M.W."/>
            <person name="Halligan D.L."/>
            <person name="Halpern A.L."/>
            <person name="Halter G.M."/>
            <person name="Han M.V."/>
            <person name="Heger A."/>
            <person name="Hillier L."/>
            <person name="Hinrichs A.S."/>
            <person name="Holmes I."/>
            <person name="Hoskins R.A."/>
            <person name="Hubisz M.J."/>
            <person name="Hultmark D."/>
            <person name="Huntley M.A."/>
            <person name="Jaffe D.B."/>
            <person name="Jagadeeshan S."/>
            <person name="Jeck W.R."/>
            <person name="Johnson J."/>
            <person name="Jones C.D."/>
            <person name="Jordan W.C."/>
            <person name="Karpen G.H."/>
            <person name="Kataoka E."/>
            <person name="Keightley P.D."/>
            <person name="Kheradpour P."/>
            <person name="Kirkness E.F."/>
            <person name="Koerich L.B."/>
            <person name="Kristiansen K."/>
            <person name="Kudrna D."/>
            <person name="Kulathinal R.J."/>
            <person name="Kumar S."/>
            <person name="Kwok R."/>
            <person name="Lander E."/>
            <person name="Langley C.H."/>
            <person name="Lapoint R."/>
            <person name="Lazzaro B.P."/>
            <person name="Lee S.J."/>
            <person name="Levesque L."/>
            <person name="Li R."/>
            <person name="Lin C.F."/>
            <person name="Lin M.F."/>
            <person name="Lindblad-Toh K."/>
            <person name="Llopart A."/>
            <person name="Long M."/>
            <person name="Low L."/>
            <person name="Lozovsky E."/>
            <person name="Lu J."/>
            <person name="Luo M."/>
            <person name="Machado C.A."/>
            <person name="Makalowski W."/>
            <person name="Marzo M."/>
            <person name="Matsuda M."/>
            <person name="Matzkin L."/>
            <person name="McAllister B."/>
            <person name="McBride C.S."/>
            <person name="McKernan B."/>
            <person name="McKernan K."/>
            <person name="Mendez-Lago M."/>
            <person name="Minx P."/>
            <person name="Mollenhauer M.U."/>
            <person name="Montooth K."/>
            <person name="Mount S.M."/>
            <person name="Mu X."/>
            <person name="Myers E."/>
            <person name="Negre B."/>
            <person name="Newfeld S."/>
            <person name="Nielsen R."/>
            <person name="Noor M.A."/>
            <person name="O'Grady P."/>
            <person name="Pachter L."/>
            <person name="Papaceit M."/>
            <person name="Parisi M.J."/>
            <person name="Parisi M."/>
            <person name="Parts L."/>
            <person name="Pedersen J.S."/>
            <person name="Pesole G."/>
            <person name="Phillippy A.M."/>
            <person name="Ponting C.P."/>
            <person name="Pop M."/>
            <person name="Porcelli D."/>
            <person name="Powell J.R."/>
            <person name="Prohaska S."/>
            <person name="Pruitt K."/>
            <person name="Puig M."/>
            <person name="Quesneville H."/>
            <person name="Ram K.R."/>
            <person name="Rand D."/>
            <person name="Rasmussen M.D."/>
            <person name="Reed L.K."/>
            <person name="Reenan R."/>
            <person name="Reily A."/>
            <person name="Remington K.A."/>
            <person name="Rieger T.T."/>
            <person name="Ritchie M.G."/>
            <person name="Robin C."/>
            <person name="Rogers Y.H."/>
            <person name="Rohde C."/>
            <person name="Rozas J."/>
            <person name="Rubenfield M.J."/>
            <person name="Ruiz A."/>
            <person name="Russo S."/>
            <person name="Salzberg S.L."/>
            <person name="Sanchez-Gracia A."/>
            <person name="Saranga D.J."/>
            <person name="Sato H."/>
            <person name="Schaeffer S.W."/>
            <person name="Schatz M.C."/>
            <person name="Schlenke T."/>
            <person name="Schwartz R."/>
            <person name="Segarra C."/>
            <person name="Singh R.S."/>
            <person name="Sirot L."/>
            <person name="Sirota M."/>
            <person name="Sisneros N.B."/>
            <person name="Smith C.D."/>
            <person name="Smith T.F."/>
            <person name="Spieth J."/>
            <person name="Stage D.E."/>
            <person name="Stark A."/>
            <person name="Stephan W."/>
            <person name="Strausberg R.L."/>
            <person name="Strempel S."/>
            <person name="Sturgill D."/>
            <person name="Sutton G."/>
            <person name="Sutton G.G."/>
            <person name="Tao W."/>
            <person name="Teichmann S."/>
            <person name="Tobari Y.N."/>
            <person name="Tomimura Y."/>
            <person name="Tsolas J.M."/>
            <person name="Valente V.L."/>
            <person name="Venter E."/>
            <person name="Venter J.C."/>
            <person name="Vicario S."/>
            <person name="Vieira F.G."/>
            <person name="Vilella A.J."/>
            <person name="Villasante A."/>
            <person name="Walenz B."/>
            <person name="Wang J."/>
            <person name="Wasserman M."/>
            <person name="Watts T."/>
            <person name="Wilson D."/>
            <person name="Wilson R.K."/>
            <person name="Wing R.A."/>
            <person name="Wolfner M.F."/>
            <person name="Wong A."/>
            <person name="Wong G.K."/>
            <person name="Wu C.I."/>
            <person name="Wu G."/>
            <person name="Yamamoto D."/>
            <person name="Yang H.P."/>
            <person name="Yang S.P."/>
            <person name="Yorke J.A."/>
            <person name="Yoshida K."/>
            <person name="Zdobnov E."/>
            <person name="Zhang P."/>
            <person name="Zhang Y."/>
            <person name="Zimin A.V."/>
            <person name="Baldwin J."/>
            <person name="Abdouelleil A."/>
            <person name="Abdulkadir J."/>
            <person name="Abebe A."/>
            <person name="Abera B."/>
            <person name="Abreu J."/>
            <person name="Acer S.C."/>
            <person name="Aftuck L."/>
            <person name="Alexander A."/>
            <person name="An P."/>
            <person name="Anderson E."/>
            <person name="Anderson S."/>
            <person name="Arachi H."/>
            <person name="Azer M."/>
            <person name="Bachantsang P."/>
            <person name="Barry A."/>
            <person name="Bayul T."/>
            <person name="Berlin A."/>
            <person name="Bessette D."/>
            <person name="Bloom T."/>
            <person name="Blye J."/>
            <person name="Boguslavskiy L."/>
            <person name="Bonnet C."/>
            <person name="Boukhgalter B."/>
            <person name="Bourzgui I."/>
            <person name="Brown A."/>
            <person name="Cahill P."/>
            <person name="Channer S."/>
            <person name="Cheshatsang Y."/>
            <person name="Chuda L."/>
            <person name="Citroen M."/>
            <person name="Collymore A."/>
            <person name="Cooke P."/>
            <person name="Costello M."/>
            <person name="D'Aco K."/>
            <person name="Daza R."/>
            <person name="De Haan G."/>
            <person name="DeGray S."/>
            <person name="DeMaso C."/>
            <person name="Dhargay N."/>
            <person name="Dooley K."/>
            <person name="Dooley E."/>
            <person name="Doricent M."/>
            <person name="Dorje P."/>
            <person name="Dorjee K."/>
            <person name="Dupes A."/>
            <person name="Elong R."/>
            <person name="Falk J."/>
            <person name="Farina A."/>
            <person name="Faro S."/>
            <person name="Ferguson D."/>
            <person name="Fisher S."/>
            <person name="Foley C.D."/>
            <person name="Franke A."/>
            <person name="Friedrich D."/>
            <person name="Gadbois L."/>
            <person name="Gearin G."/>
            <person name="Gearin C.R."/>
            <person name="Giannoukos G."/>
            <person name="Goode T."/>
            <person name="Graham J."/>
            <person name="Grandbois E."/>
            <person name="Grewal S."/>
            <person name="Gyaltsen K."/>
            <person name="Hafez N."/>
            <person name="Hagos B."/>
            <person name="Hall J."/>
            <person name="Henson C."/>
            <person name="Hollinger A."/>
            <person name="Honan T."/>
            <person name="Huard M.D."/>
            <person name="Hughes L."/>
            <person name="Hurhula B."/>
            <person name="Husby M.E."/>
            <person name="Kamat A."/>
            <person name="Kanga B."/>
            <person name="Kashin S."/>
            <person name="Khazanovich D."/>
            <person name="Kisner P."/>
            <person name="Lance K."/>
            <person name="Lara M."/>
            <person name="Lee W."/>
            <person name="Lennon N."/>
            <person name="Letendre F."/>
            <person name="LeVine R."/>
            <person name="Lipovsky A."/>
            <person name="Liu X."/>
            <person name="Liu J."/>
            <person name="Liu S."/>
            <person name="Lokyitsang T."/>
            <person name="Lokyitsang Y."/>
            <person name="Lubonja R."/>
            <person name="Lui A."/>
            <person name="MacDonald P."/>
            <person name="Magnisalis V."/>
            <person name="Maru K."/>
            <person name="Matthews C."/>
            <person name="McCusker W."/>
            <person name="McDonough S."/>
            <person name="Mehta T."/>
            <person name="Meldrim J."/>
            <person name="Meneus L."/>
            <person name="Mihai O."/>
            <person name="Mihalev A."/>
            <person name="Mihova T."/>
            <person name="Mittelman R."/>
            <person name="Mlenga V."/>
            <person name="Montmayeur A."/>
            <person name="Mulrain L."/>
            <person name="Navidi A."/>
            <person name="Naylor J."/>
            <person name="Negash T."/>
            <person name="Nguyen T."/>
            <person name="Nguyen N."/>
            <person name="Nicol R."/>
            <person name="Norbu C."/>
            <person name="Norbu N."/>
            <person name="Novod N."/>
            <person name="O'Neill B."/>
            <person name="Osman S."/>
            <person name="Markiewicz E."/>
            <person name="Oyono O.L."/>
            <person name="Patti C."/>
            <person name="Phunkhang P."/>
            <person name="Pierre F."/>
            <person name="Priest M."/>
            <person name="Raghuraman S."/>
            <person name="Rege F."/>
            <person name="Reyes R."/>
            <person name="Rise C."/>
            <person name="Rogov P."/>
            <person name="Ross K."/>
            <person name="Ryan E."/>
            <person name="Settipalli S."/>
            <person name="Shea T."/>
            <person name="Sherpa N."/>
            <person name="Shi L."/>
            <person name="Shih D."/>
            <person name="Sparrow T."/>
            <person name="Spaulding J."/>
            <person name="Stalker J."/>
            <person name="Stange-Thomann N."/>
            <person name="Stavropoulos S."/>
            <person name="Stone C."/>
            <person name="Strader C."/>
            <person name="Tesfaye S."/>
            <person name="Thomson T."/>
            <person name="Thoulutsang Y."/>
            <person name="Thoulutsang D."/>
            <person name="Topham K."/>
            <person name="Topping I."/>
            <person name="Tsamla T."/>
            <person name="Vassiliev H."/>
            <person name="Vo A."/>
            <person name="Wangchuk T."/>
            <person name="Wangdi T."/>
            <person name="Weiand M."/>
            <person name="Wilkinson J."/>
            <person name="Wilson A."/>
            <person name="Yadav S."/>
            <person name="Young G."/>
            <person name="Yu Q."/>
            <person name="Zembek L."/>
            <person name="Zhong D."/>
            <person name="Zimmer A."/>
            <person name="Zwirko Z."/>
            <person name="Jaffe D.B."/>
            <person name="Alvarez P."/>
            <person name="Brockman W."/>
            <person name="Butler J."/>
            <person name="Chin C."/>
            <person name="Gnerre S."/>
            <person name="Grabherr M."/>
            <person name="Kleber M."/>
            <person name="Mauceli E."/>
            <person name="MacCallum I."/>
        </authorList>
    </citation>
    <scope>NUCLEOTIDE SEQUENCE [LARGE SCALE GENOMIC DNA]</scope>
    <source>
        <strain evidence="6">Tucson 15287-2541.00</strain>
    </source>
</reference>
<dbReference type="SMR" id="B4JXK2"/>
<feature type="binding site" evidence="3">
    <location>
        <begin position="42"/>
        <end position="49"/>
    </location>
    <ligand>
        <name>GTP</name>
        <dbReference type="ChEBI" id="CHEBI:37565"/>
    </ligand>
</feature>
<dbReference type="PhylomeDB" id="B4JXK2"/>
<dbReference type="OrthoDB" id="14717at2759"/>
<dbReference type="GO" id="GO:0046872">
    <property type="term" value="F:metal ion binding"/>
    <property type="evidence" value="ECO:0007669"/>
    <property type="project" value="UniProtKB-KW"/>
</dbReference>
<evidence type="ECO:0000256" key="1">
    <source>
        <dbReference type="ARBA" id="ARBA00022741"/>
    </source>
</evidence>
<dbReference type="Proteomes" id="UP000001070">
    <property type="component" value="Unassembled WGS sequence"/>
</dbReference>
<keyword evidence="1 3" id="KW-0547">Nucleotide-binding</keyword>
<proteinExistence type="predicted"/>
<dbReference type="STRING" id="7222.B4JXK2"/>
<dbReference type="GO" id="GO:1905515">
    <property type="term" value="P:non-motile cilium assembly"/>
    <property type="evidence" value="ECO:0007669"/>
    <property type="project" value="TreeGrafter"/>
</dbReference>
<dbReference type="GO" id="GO:0097730">
    <property type="term" value="C:non-motile cilium"/>
    <property type="evidence" value="ECO:0007669"/>
    <property type="project" value="TreeGrafter"/>
</dbReference>
<gene>
    <name evidence="5" type="primary">Dgri\GH17972</name>
    <name evidence="5" type="ORF">Dgri_GH17972</name>
</gene>
<protein>
    <submittedName>
        <fullName evidence="5">GH17972</fullName>
    </submittedName>
</protein>
<evidence type="ECO:0000256" key="3">
    <source>
        <dbReference type="PIRSR" id="PIRSR606689-1"/>
    </source>
</evidence>
<dbReference type="KEGG" id="dgr:6569178"/>
<evidence type="ECO:0000256" key="2">
    <source>
        <dbReference type="ARBA" id="ARBA00023134"/>
    </source>
</evidence>
<keyword evidence="4" id="KW-0460">Magnesium</keyword>
<evidence type="ECO:0000313" key="6">
    <source>
        <dbReference type="Proteomes" id="UP000001070"/>
    </source>
</evidence>
<name>B4JXK2_DROGR</name>
<feature type="binding site" evidence="4">
    <location>
        <position position="49"/>
    </location>
    <ligand>
        <name>Mg(2+)</name>
        <dbReference type="ChEBI" id="CHEBI:18420"/>
    </ligand>
</feature>
<organism evidence="6">
    <name type="scientific">Drosophila grimshawi</name>
    <name type="common">Hawaiian fruit fly</name>
    <name type="synonym">Idiomyia grimshawi</name>
    <dbReference type="NCBI Taxonomy" id="7222"/>
    <lineage>
        <taxon>Eukaryota</taxon>
        <taxon>Metazoa</taxon>
        <taxon>Ecdysozoa</taxon>
        <taxon>Arthropoda</taxon>
        <taxon>Hexapoda</taxon>
        <taxon>Insecta</taxon>
        <taxon>Pterygota</taxon>
        <taxon>Neoptera</taxon>
        <taxon>Endopterygota</taxon>
        <taxon>Diptera</taxon>
        <taxon>Brachycera</taxon>
        <taxon>Muscomorpha</taxon>
        <taxon>Ephydroidea</taxon>
        <taxon>Drosophilidae</taxon>
        <taxon>Drosophila</taxon>
        <taxon>Hawaiian Drosophila</taxon>
    </lineage>
</organism>
<keyword evidence="6" id="KW-1185">Reference proteome</keyword>
<dbReference type="eggNOG" id="KOG0073">
    <property type="taxonomic scope" value="Eukaryota"/>
</dbReference>
<dbReference type="PRINTS" id="PR00328">
    <property type="entry name" value="SAR1GTPBP"/>
</dbReference>
<feature type="binding site" evidence="4">
    <location>
        <position position="68"/>
    </location>
    <ligand>
        <name>Mg(2+)</name>
        <dbReference type="ChEBI" id="CHEBI:18420"/>
    </ligand>
</feature>
<dbReference type="InterPro" id="IPR051995">
    <property type="entry name" value="Ciliary_GTPase"/>
</dbReference>
<dbReference type="InterPro" id="IPR027417">
    <property type="entry name" value="P-loop_NTPase"/>
</dbReference>
<dbReference type="PANTHER" id="PTHR46090">
    <property type="entry name" value="ADP-RIBOSYLATION FACTOR-LIKE PROTEIN 13B"/>
    <property type="match status" value="1"/>
</dbReference>
<keyword evidence="4" id="KW-0479">Metal-binding</keyword>
<dbReference type="GO" id="GO:0097500">
    <property type="term" value="P:receptor localization to non-motile cilium"/>
    <property type="evidence" value="ECO:0007669"/>
    <property type="project" value="TreeGrafter"/>
</dbReference>
<dbReference type="Pfam" id="PF00025">
    <property type="entry name" value="Arf"/>
    <property type="match status" value="1"/>
</dbReference>
<dbReference type="EMBL" id="CH916376">
    <property type="protein sequence ID" value="EDV95478.1"/>
    <property type="molecule type" value="Genomic_DNA"/>
</dbReference>
<evidence type="ECO:0000313" key="5">
    <source>
        <dbReference type="EMBL" id="EDV95478.1"/>
    </source>
</evidence>
<dbReference type="Gene3D" id="3.40.50.300">
    <property type="entry name" value="P-loop containing nucleotide triphosphate hydrolases"/>
    <property type="match status" value="1"/>
</dbReference>
<dbReference type="GO" id="GO:0003924">
    <property type="term" value="F:GTPase activity"/>
    <property type="evidence" value="ECO:0007669"/>
    <property type="project" value="InterPro"/>
</dbReference>
<dbReference type="OMA" id="SHALIYC"/>
<dbReference type="AlphaFoldDB" id="B4JXK2"/>
<evidence type="ECO:0000256" key="4">
    <source>
        <dbReference type="PIRSR" id="PIRSR606689-2"/>
    </source>
</evidence>
<dbReference type="PANTHER" id="PTHR46090:SF2">
    <property type="entry name" value="ADP-RIBOSYLATION FACTOR-LIKE PROTEIN 13B"/>
    <property type="match status" value="1"/>
</dbReference>
<keyword evidence="2 3" id="KW-0342">GTP-binding</keyword>
<accession>B4JXK2</accession>
<dbReference type="HOGENOM" id="CLU_076194_0_0_1"/>
<dbReference type="SUPFAM" id="SSF52540">
    <property type="entry name" value="P-loop containing nucleoside triphosphate hydrolases"/>
    <property type="match status" value="1"/>
</dbReference>
<dbReference type="InParanoid" id="B4JXK2"/>